<dbReference type="Proteomes" id="UP001205105">
    <property type="component" value="Unassembled WGS sequence"/>
</dbReference>
<gene>
    <name evidence="2" type="ORF">COHA_009936</name>
</gene>
<evidence type="ECO:0000313" key="3">
    <source>
        <dbReference type="Proteomes" id="UP001205105"/>
    </source>
</evidence>
<evidence type="ECO:0000256" key="1">
    <source>
        <dbReference type="SAM" id="MobiDB-lite"/>
    </source>
</evidence>
<feature type="compositionally biased region" description="Low complexity" evidence="1">
    <location>
        <begin position="28"/>
        <end position="51"/>
    </location>
</feature>
<protein>
    <submittedName>
        <fullName evidence="2">Uncharacterized protein</fullName>
    </submittedName>
</protein>
<evidence type="ECO:0000313" key="2">
    <source>
        <dbReference type="EMBL" id="KAI7836169.1"/>
    </source>
</evidence>
<proteinExistence type="predicted"/>
<dbReference type="EMBL" id="JADXDR010000201">
    <property type="protein sequence ID" value="KAI7836169.1"/>
    <property type="molecule type" value="Genomic_DNA"/>
</dbReference>
<feature type="region of interest" description="Disordered" evidence="1">
    <location>
        <begin position="304"/>
        <end position="348"/>
    </location>
</feature>
<dbReference type="AlphaFoldDB" id="A0AAD5DHA4"/>
<organism evidence="2 3">
    <name type="scientific">Chlorella ohadii</name>
    <dbReference type="NCBI Taxonomy" id="2649997"/>
    <lineage>
        <taxon>Eukaryota</taxon>
        <taxon>Viridiplantae</taxon>
        <taxon>Chlorophyta</taxon>
        <taxon>core chlorophytes</taxon>
        <taxon>Trebouxiophyceae</taxon>
        <taxon>Chlorellales</taxon>
        <taxon>Chlorellaceae</taxon>
        <taxon>Chlorella clade</taxon>
        <taxon>Chlorella</taxon>
    </lineage>
</organism>
<name>A0AAD5DHA4_9CHLO</name>
<feature type="compositionally biased region" description="Gly residues" evidence="1">
    <location>
        <begin position="315"/>
        <end position="325"/>
    </location>
</feature>
<accession>A0AAD5DHA4</accession>
<reference evidence="2" key="1">
    <citation type="submission" date="2020-11" db="EMBL/GenBank/DDBJ databases">
        <title>Chlorella ohadii genome sequencing and assembly.</title>
        <authorList>
            <person name="Murik O."/>
            <person name="Treves H."/>
            <person name="Kedem I."/>
            <person name="Shotland Y."/>
            <person name="Kaplan A."/>
        </authorList>
    </citation>
    <scope>NUCLEOTIDE SEQUENCE</scope>
    <source>
        <strain evidence="2">1</strain>
    </source>
</reference>
<feature type="compositionally biased region" description="Basic and acidic residues" evidence="1">
    <location>
        <begin position="65"/>
        <end position="78"/>
    </location>
</feature>
<keyword evidence="3" id="KW-1185">Reference proteome</keyword>
<comment type="caution">
    <text evidence="2">The sequence shown here is derived from an EMBL/GenBank/DDBJ whole genome shotgun (WGS) entry which is preliminary data.</text>
</comment>
<sequence>MEELRQYSRGHLLNLLRATAAGEDSEGATVSTAAAPQRAASPACEGPLPRAAEAEAAEAAGLAAQERREQRPQQHELLQEPAARPQQETPVGTGAAALQQAAPKQAAPQQAAVQQHEPQQPELALPGGFYHHYFGVTPQLPDPTVTSYKAQLNLALASNGQPQRPSRRVGGKAAQPVCLLACPTQAEAAAARDLGALWREQRLRGGGSKPHRGHRPLFNFDESRWEQEQGELLAAVRQCATLRQLQKLLAVCLANGTLRALGSSMPRDAASWQLATQRRAADGDGSKRWRPSLKRALAQLAPGRSRSWDGLQHGLDGGTVSGGEEGGGRRRRHSRLARSQSLTDSHGYDSELAEQEAAAAGVRQPVLQSTGAAQAALLALAAAAAADPQEGQAGPAMATEGTAAVGAAAVGAAGGAAAGAADELESDYLGVRKCPDGGWRVVVPVRLDGLGAPALVGFKCLQSFELLSEQEAALVRDLGLLWYEQWCGPESFRDNRLWNFALRRQARRKQTYG</sequence>
<feature type="compositionally biased region" description="Low complexity" evidence="1">
    <location>
        <begin position="95"/>
        <end position="121"/>
    </location>
</feature>
<feature type="region of interest" description="Disordered" evidence="1">
    <location>
        <begin position="20"/>
        <end position="126"/>
    </location>
</feature>